<dbReference type="Gene3D" id="2.70.98.10">
    <property type="match status" value="1"/>
</dbReference>
<sequence length="692" mass="78391">MKVSSQRRIQVLFIWWFGIAVELCFLLGASSENISFRKSLRENLQSTSDYFPVTVNNTHNNKQVMQVIIDNGIVSVTLANPEGYVLGISYSGINNLLDTKLDENNRGYVDVVWNEPGKQATSDDSQRVHGTNFSVIAADENIAEVSFLRTWTSSTTDSSVPINIDKRYILRRGDSGFYSYVIFDRPAGFPGAEVAQIRFVYKLRKDRFHYMAISDTRQRYMPTVNDRKNAQRLAYPEAVRITHPSSAQFMGEVDDKYQYSCENKDNTVQGWIAQDSEANVGIWLITPSNEFRNGGPIKQDLTSHVGPTLLNMFVSTHYAGKHVTISFEQGETYKKVFGPFYTYLNSAPSNAQFGSLWSDAVRQKSNEVQSWPYGFPQSKDFIPSNKRGSVQGLLQIQDRFIKRVGSQPAINAYVGLALPGKAGSWQKESKGYQFWTQTDGKGYFVIKNIVPGEYNLYAWVPGFIGNYKYEATIIITPGRSITLNSLVYSPPRNGPTLWEIGIPDRSAAEFYVPDPEPTLWNNLYKKDIKEKFRQYGLWSRYSDLYPNNDLVYTVGVSDYRKDWFFAHVTRSSGKTYIPTVWQIIFELQNNNLRGNYTLQLALASAAEAEVQVRINDPGAKSPLFTTRLIGDDNAIARHGIHGLYWLYSIRIPSSKLVKGKNTIYLKQSRAGSPFVGVMYDYIRLESPPTVGA</sequence>
<keyword evidence="8" id="KW-0812">Transmembrane</keyword>
<comment type="catalytic activity">
    <reaction evidence="1">
        <text>Endotype eliminative cleavage of L-alpha-rhamnopyranosyl-(1-&gt;4)-alpha-D-galactopyranosyluronic acid bonds of rhamnogalacturonan I domains in ramified hairy regions of pectin leaving L-rhamnopyranose at the reducing end and 4-deoxy-4,5-unsaturated D-galactopyranosyluronic acid at the non-reducing end.</text>
        <dbReference type="EC" id="4.2.2.23"/>
    </reaction>
</comment>
<dbReference type="AlphaFoldDB" id="A0AAN9EDB2"/>
<dbReference type="InterPro" id="IPR008979">
    <property type="entry name" value="Galactose-bd-like_sf"/>
</dbReference>
<dbReference type="Pfam" id="PF14683">
    <property type="entry name" value="CBM-like"/>
    <property type="match status" value="1"/>
</dbReference>
<evidence type="ECO:0000313" key="11">
    <source>
        <dbReference type="EMBL" id="KAK7252453.1"/>
    </source>
</evidence>
<dbReference type="Gene3D" id="2.60.40.1120">
    <property type="entry name" value="Carboxypeptidase-like, regulatory domain"/>
    <property type="match status" value="1"/>
</dbReference>
<dbReference type="Pfam" id="PF14686">
    <property type="entry name" value="fn3_3"/>
    <property type="match status" value="1"/>
</dbReference>
<dbReference type="InterPro" id="IPR011013">
    <property type="entry name" value="Gal_mutarotase_sf_dom"/>
</dbReference>
<keyword evidence="5" id="KW-0964">Secreted</keyword>
<dbReference type="InterPro" id="IPR010325">
    <property type="entry name" value="Rhamnogal_lyase"/>
</dbReference>
<evidence type="ECO:0000256" key="4">
    <source>
        <dbReference type="ARBA" id="ARBA00012437"/>
    </source>
</evidence>
<dbReference type="Proteomes" id="UP001372338">
    <property type="component" value="Unassembled WGS sequence"/>
</dbReference>
<keyword evidence="8" id="KW-0472">Membrane</keyword>
<evidence type="ECO:0000256" key="1">
    <source>
        <dbReference type="ARBA" id="ARBA00001324"/>
    </source>
</evidence>
<dbReference type="GO" id="GO:0030246">
    <property type="term" value="F:carbohydrate binding"/>
    <property type="evidence" value="ECO:0007669"/>
    <property type="project" value="InterPro"/>
</dbReference>
<dbReference type="GO" id="GO:0005975">
    <property type="term" value="P:carbohydrate metabolic process"/>
    <property type="evidence" value="ECO:0007669"/>
    <property type="project" value="InterPro"/>
</dbReference>
<gene>
    <name evidence="11" type="ORF">RIF29_36399</name>
</gene>
<feature type="transmembrane region" description="Helical" evidence="8">
    <location>
        <begin position="12"/>
        <end position="31"/>
    </location>
</feature>
<name>A0AAN9EDB2_CROPI</name>
<reference evidence="11 12" key="1">
    <citation type="submission" date="2024-01" db="EMBL/GenBank/DDBJ databases">
        <title>The genomes of 5 underutilized Papilionoideae crops provide insights into root nodulation and disease resistanc.</title>
        <authorList>
            <person name="Yuan L."/>
        </authorList>
    </citation>
    <scope>NUCLEOTIDE SEQUENCE [LARGE SCALE GENOMIC DNA]</scope>
    <source>
        <strain evidence="11">ZHUSHIDOU_FW_LH</strain>
        <tissue evidence="11">Leaf</tissue>
    </source>
</reference>
<dbReference type="GO" id="GO:0005576">
    <property type="term" value="C:extracellular region"/>
    <property type="evidence" value="ECO:0007669"/>
    <property type="project" value="UniProtKB-SubCell"/>
</dbReference>
<dbReference type="PANTHER" id="PTHR32018">
    <property type="entry name" value="RHAMNOGALACTURONATE LYASE FAMILY PROTEIN"/>
    <property type="match status" value="1"/>
</dbReference>
<proteinExistence type="inferred from homology"/>
<evidence type="ECO:0000256" key="3">
    <source>
        <dbReference type="ARBA" id="ARBA00010418"/>
    </source>
</evidence>
<evidence type="ECO:0000256" key="8">
    <source>
        <dbReference type="SAM" id="Phobius"/>
    </source>
</evidence>
<dbReference type="EMBL" id="JAYWIO010000007">
    <property type="protein sequence ID" value="KAK7252453.1"/>
    <property type="molecule type" value="Genomic_DNA"/>
</dbReference>
<dbReference type="InterPro" id="IPR013784">
    <property type="entry name" value="Carb-bd-like_fold"/>
</dbReference>
<dbReference type="CDD" id="cd10317">
    <property type="entry name" value="RGL4_C"/>
    <property type="match status" value="1"/>
</dbReference>
<dbReference type="EC" id="4.2.2.23" evidence="4"/>
<dbReference type="CDD" id="cd10320">
    <property type="entry name" value="RGL4_N"/>
    <property type="match status" value="1"/>
</dbReference>
<dbReference type="CDD" id="cd10316">
    <property type="entry name" value="RGL4_M"/>
    <property type="match status" value="1"/>
</dbReference>
<comment type="subcellular location">
    <subcellularLocation>
        <location evidence="2">Secreted</location>
    </subcellularLocation>
</comment>
<dbReference type="InterPro" id="IPR029411">
    <property type="entry name" value="RG-lyase_III"/>
</dbReference>
<keyword evidence="7" id="KW-0456">Lyase</keyword>
<keyword evidence="8" id="KW-1133">Transmembrane helix</keyword>
<evidence type="ECO:0000313" key="12">
    <source>
        <dbReference type="Proteomes" id="UP001372338"/>
    </source>
</evidence>
<comment type="caution">
    <text evidence="11">The sequence shown here is derived from an EMBL/GenBank/DDBJ whole genome shotgun (WGS) entry which is preliminary data.</text>
</comment>
<dbReference type="GO" id="GO:0102210">
    <property type="term" value="F:rhamnogalacturonan endolyase activity"/>
    <property type="evidence" value="ECO:0007669"/>
    <property type="project" value="UniProtKB-EC"/>
</dbReference>
<dbReference type="Pfam" id="PF06045">
    <property type="entry name" value="Rhamnogal_lyase"/>
    <property type="match status" value="1"/>
</dbReference>
<evidence type="ECO:0000259" key="10">
    <source>
        <dbReference type="Pfam" id="PF14686"/>
    </source>
</evidence>
<comment type="similarity">
    <text evidence="3">Belongs to the polysaccharide lyase 4 family.</text>
</comment>
<evidence type="ECO:0000256" key="2">
    <source>
        <dbReference type="ARBA" id="ARBA00004613"/>
    </source>
</evidence>
<dbReference type="InterPro" id="IPR014718">
    <property type="entry name" value="GH-type_carb-bd"/>
</dbReference>
<dbReference type="InterPro" id="IPR029413">
    <property type="entry name" value="RG-lyase_II"/>
</dbReference>
<evidence type="ECO:0000259" key="9">
    <source>
        <dbReference type="Pfam" id="PF14683"/>
    </source>
</evidence>
<accession>A0AAN9EDB2</accession>
<dbReference type="FunFam" id="2.60.40.1120:FF:000033">
    <property type="entry name" value="Rhamnogalacturonate lyase B"/>
    <property type="match status" value="1"/>
</dbReference>
<keyword evidence="12" id="KW-1185">Reference proteome</keyword>
<dbReference type="SUPFAM" id="SSF49452">
    <property type="entry name" value="Starch-binding domain-like"/>
    <property type="match status" value="1"/>
</dbReference>
<dbReference type="InterPro" id="IPR051850">
    <property type="entry name" value="Polysacch_Lyase_4"/>
</dbReference>
<dbReference type="Gene3D" id="2.60.120.260">
    <property type="entry name" value="Galactose-binding domain-like"/>
    <property type="match status" value="1"/>
</dbReference>
<dbReference type="SUPFAM" id="SSF49785">
    <property type="entry name" value="Galactose-binding domain-like"/>
    <property type="match status" value="1"/>
</dbReference>
<feature type="domain" description="Rhamnogalacturonan lyase" evidence="10">
    <location>
        <begin position="411"/>
        <end position="483"/>
    </location>
</feature>
<evidence type="ECO:0000256" key="5">
    <source>
        <dbReference type="ARBA" id="ARBA00022525"/>
    </source>
</evidence>
<keyword evidence="6" id="KW-0732">Signal</keyword>
<feature type="domain" description="Rhamnogalacturonan lyase" evidence="9">
    <location>
        <begin position="496"/>
        <end position="684"/>
    </location>
</feature>
<protein>
    <recommendedName>
        <fullName evidence="4">rhamnogalacturonan endolyase</fullName>
        <ecNumber evidence="4">4.2.2.23</ecNumber>
    </recommendedName>
</protein>
<evidence type="ECO:0000256" key="6">
    <source>
        <dbReference type="ARBA" id="ARBA00022729"/>
    </source>
</evidence>
<organism evidence="11 12">
    <name type="scientific">Crotalaria pallida</name>
    <name type="common">Smooth rattlebox</name>
    <name type="synonym">Crotalaria striata</name>
    <dbReference type="NCBI Taxonomy" id="3830"/>
    <lineage>
        <taxon>Eukaryota</taxon>
        <taxon>Viridiplantae</taxon>
        <taxon>Streptophyta</taxon>
        <taxon>Embryophyta</taxon>
        <taxon>Tracheophyta</taxon>
        <taxon>Spermatophyta</taxon>
        <taxon>Magnoliopsida</taxon>
        <taxon>eudicotyledons</taxon>
        <taxon>Gunneridae</taxon>
        <taxon>Pentapetalae</taxon>
        <taxon>rosids</taxon>
        <taxon>fabids</taxon>
        <taxon>Fabales</taxon>
        <taxon>Fabaceae</taxon>
        <taxon>Papilionoideae</taxon>
        <taxon>50 kb inversion clade</taxon>
        <taxon>genistoids sensu lato</taxon>
        <taxon>core genistoids</taxon>
        <taxon>Crotalarieae</taxon>
        <taxon>Crotalaria</taxon>
    </lineage>
</organism>
<dbReference type="PANTHER" id="PTHR32018:SF6">
    <property type="entry name" value="RHAMNOGALACTURONAN ENDOLYASE"/>
    <property type="match status" value="1"/>
</dbReference>
<evidence type="ECO:0000256" key="7">
    <source>
        <dbReference type="ARBA" id="ARBA00023239"/>
    </source>
</evidence>
<dbReference type="SUPFAM" id="SSF74650">
    <property type="entry name" value="Galactose mutarotase-like"/>
    <property type="match status" value="1"/>
</dbReference>